<dbReference type="Gene3D" id="2.60.40.1120">
    <property type="entry name" value="Carboxypeptidase-like, regulatory domain"/>
    <property type="match status" value="1"/>
</dbReference>
<dbReference type="Pfam" id="PF13715">
    <property type="entry name" value="CarbopepD_reg_2"/>
    <property type="match status" value="1"/>
</dbReference>
<evidence type="ECO:0000256" key="6">
    <source>
        <dbReference type="ARBA" id="ARBA00023237"/>
    </source>
</evidence>
<dbReference type="NCBIfam" id="TIGR04056">
    <property type="entry name" value="OMP_RagA_SusC"/>
    <property type="match status" value="1"/>
</dbReference>
<dbReference type="InterPro" id="IPR039426">
    <property type="entry name" value="TonB-dep_rcpt-like"/>
</dbReference>
<evidence type="ECO:0000313" key="10">
    <source>
        <dbReference type="Proteomes" id="UP000192678"/>
    </source>
</evidence>
<protein>
    <submittedName>
        <fullName evidence="9">TonB-linked outer membrane protein, SusC/RagA family</fullName>
    </submittedName>
</protein>
<name>A0A1W2DL16_9SPHI</name>
<dbReference type="InterPro" id="IPR008969">
    <property type="entry name" value="CarboxyPept-like_regulatory"/>
</dbReference>
<dbReference type="Gene3D" id="2.40.170.20">
    <property type="entry name" value="TonB-dependent receptor, beta-barrel domain"/>
    <property type="match status" value="1"/>
</dbReference>
<keyword evidence="5 7" id="KW-0472">Membrane</keyword>
<proteinExistence type="inferred from homology"/>
<dbReference type="NCBIfam" id="TIGR04057">
    <property type="entry name" value="SusC_RagA_signa"/>
    <property type="match status" value="1"/>
</dbReference>
<evidence type="ECO:0000259" key="8">
    <source>
        <dbReference type="Pfam" id="PF07715"/>
    </source>
</evidence>
<evidence type="ECO:0000256" key="2">
    <source>
        <dbReference type="ARBA" id="ARBA00022448"/>
    </source>
</evidence>
<dbReference type="Gene3D" id="3.55.50.30">
    <property type="match status" value="1"/>
</dbReference>
<comment type="subcellular location">
    <subcellularLocation>
        <location evidence="1 7">Cell outer membrane</location>
        <topology evidence="1 7">Multi-pass membrane protein</topology>
    </subcellularLocation>
</comment>
<sequence length="1107" mass="123053">MSKINYLKWDVLMWYIRKILFYMRLTTVIILALVVQLSAADGSFAQRLNYNKKNTTIKELFREIKRQMDYNVVWYEDRLASDMPLEAKFKNASIKQVLKVALHGTPVNYEIIDNNIIIKEEEETLIDGVLEFFSNIDVRGRVVDENNGPLVGAVVKIKGAITATVTNANGEFGVKNVGENEILVISFVGYERREIKAAERLGDIKLIPSNDKLQEVIINAGYYTVSERERTGAISKITSKEIENQPVNNVLQAMQANIPGVQVIQSTGMPGGGFTVQIRGQNSLKQGNQPFYIIDGVPFLAVPIGGSRDGTFTTRESSPLTSINPNDIESIEVLKDADATAIYGSRGANGIILITTKKGKIGKAKASFSASQGIARVGKKLDLMNTAQYLDMRREAMANDKVAASATDYDINGTWDQNRYTDWQKELIGRNAPTTNIQTSFSGGASNITYLIGGGYYREGTVFPGESSFGRNSGNFSIQYVSDNKKFNAAFDANYSQVDNSLISTDLTQFIKLVPNYPALLDERGELNWANNTMYSNPIAITRQPYDTKTTNLLANAKLSYSIIRDLKVKASIGYTIMNRNETSQLPLSTYSPILNLNSESRVSYFTNNSANSWIVEGQADWIKKIGTGKLSMLLGMTLQQSLREGQEIRGSGFTSDALMGNIASASLFSISQRSYLQYRYAALYGRLNYALLDKYIINMTVRRDGSSRFGTNKQFANFGAVGAAWILSEEGFVKDQLPFISFAKLRGSYGITGNDNIPDYGYLNLWRTNTNTYQGAATIIPQQLANPNYAWEVNKKAEAAFEIGFFKNRINLSTSYYSNRSSSQLVFQTISPSTGFGAITDNLPATVGNTGWEFDLRTTNISARSFNWSTSFNLTIPRNKLISYPGIESSGDNNLYVIGKSLSIFKSYHTSLDSQTGLYTIEDYDKNGVFDSRDMYVIISRGRKFYGGLQNSLSYKGIALDFLLQFVKQTGEGGFNSFTTPGRFVVLNPVDNQLNALGNHWQNPGDVSILQKFSTSTTATASYTNSTTRGSQAFGDNSFIRLKSISLSYSLPVKLIQRLKLNDFRFFVQGQNVFTITRYKGLDPEIQRPNNLPSLQVYTAGLQITL</sequence>
<dbReference type="SUPFAM" id="SSF49464">
    <property type="entry name" value="Carboxypeptidase regulatory domain-like"/>
    <property type="match status" value="1"/>
</dbReference>
<evidence type="ECO:0000256" key="5">
    <source>
        <dbReference type="ARBA" id="ARBA00023136"/>
    </source>
</evidence>
<evidence type="ECO:0000256" key="3">
    <source>
        <dbReference type="ARBA" id="ARBA00022452"/>
    </source>
</evidence>
<organism evidence="9 10">
    <name type="scientific">Pedobacter nyackensis</name>
    <dbReference type="NCBI Taxonomy" id="475255"/>
    <lineage>
        <taxon>Bacteria</taxon>
        <taxon>Pseudomonadati</taxon>
        <taxon>Bacteroidota</taxon>
        <taxon>Sphingobacteriia</taxon>
        <taxon>Sphingobacteriales</taxon>
        <taxon>Sphingobacteriaceae</taxon>
        <taxon>Pedobacter</taxon>
    </lineage>
</organism>
<dbReference type="InterPro" id="IPR012910">
    <property type="entry name" value="Plug_dom"/>
</dbReference>
<gene>
    <name evidence="9" type="ORF">SAMN04488101_107150</name>
</gene>
<feature type="domain" description="TonB-dependent receptor plug" evidence="8">
    <location>
        <begin position="228"/>
        <end position="351"/>
    </location>
</feature>
<dbReference type="Gene3D" id="2.170.130.10">
    <property type="entry name" value="TonB-dependent receptor, plug domain"/>
    <property type="match status" value="1"/>
</dbReference>
<dbReference type="InterPro" id="IPR036942">
    <property type="entry name" value="Beta-barrel_TonB_sf"/>
</dbReference>
<reference evidence="9 10" key="1">
    <citation type="submission" date="2017-04" db="EMBL/GenBank/DDBJ databases">
        <authorList>
            <person name="Afonso C.L."/>
            <person name="Miller P.J."/>
            <person name="Scott M.A."/>
            <person name="Spackman E."/>
            <person name="Goraichik I."/>
            <person name="Dimitrov K.M."/>
            <person name="Suarez D.L."/>
            <person name="Swayne D.E."/>
        </authorList>
    </citation>
    <scope>NUCLEOTIDE SEQUENCE [LARGE SCALE GENOMIC DNA]</scope>
    <source>
        <strain evidence="9 10">DSM 19625</strain>
    </source>
</reference>
<keyword evidence="3 7" id="KW-1134">Transmembrane beta strand</keyword>
<accession>A0A1W2DL16</accession>
<dbReference type="AlphaFoldDB" id="A0A1W2DL16"/>
<dbReference type="EMBL" id="FWYB01000007">
    <property type="protein sequence ID" value="SMC98190.1"/>
    <property type="molecule type" value="Genomic_DNA"/>
</dbReference>
<keyword evidence="4 7" id="KW-0812">Transmembrane</keyword>
<dbReference type="SUPFAM" id="SSF56935">
    <property type="entry name" value="Porins"/>
    <property type="match status" value="1"/>
</dbReference>
<dbReference type="RefSeq" id="WP_084290008.1">
    <property type="nucleotide sequence ID" value="NZ_FWYB01000007.1"/>
</dbReference>
<dbReference type="STRING" id="475255.SAMN04488101_107150"/>
<dbReference type="InterPro" id="IPR023996">
    <property type="entry name" value="TonB-dep_OMP_SusC/RagA"/>
</dbReference>
<dbReference type="OrthoDB" id="9768177at2"/>
<keyword evidence="2 7" id="KW-0813">Transport</keyword>
<evidence type="ECO:0000256" key="4">
    <source>
        <dbReference type="ARBA" id="ARBA00022692"/>
    </source>
</evidence>
<dbReference type="Proteomes" id="UP000192678">
    <property type="component" value="Unassembled WGS sequence"/>
</dbReference>
<evidence type="ECO:0000313" key="9">
    <source>
        <dbReference type="EMBL" id="SMC98190.1"/>
    </source>
</evidence>
<evidence type="ECO:0000256" key="7">
    <source>
        <dbReference type="PROSITE-ProRule" id="PRU01360"/>
    </source>
</evidence>
<dbReference type="Pfam" id="PF07715">
    <property type="entry name" value="Plug"/>
    <property type="match status" value="1"/>
</dbReference>
<keyword evidence="6 7" id="KW-0998">Cell outer membrane</keyword>
<dbReference type="PROSITE" id="PS52016">
    <property type="entry name" value="TONB_DEPENDENT_REC_3"/>
    <property type="match status" value="1"/>
</dbReference>
<dbReference type="GO" id="GO:0009279">
    <property type="term" value="C:cell outer membrane"/>
    <property type="evidence" value="ECO:0007669"/>
    <property type="project" value="UniProtKB-SubCell"/>
</dbReference>
<comment type="similarity">
    <text evidence="7">Belongs to the TonB-dependent receptor family.</text>
</comment>
<dbReference type="InterPro" id="IPR037066">
    <property type="entry name" value="Plug_dom_sf"/>
</dbReference>
<evidence type="ECO:0000256" key="1">
    <source>
        <dbReference type="ARBA" id="ARBA00004571"/>
    </source>
</evidence>
<keyword evidence="10" id="KW-1185">Reference proteome</keyword>
<dbReference type="InterPro" id="IPR023997">
    <property type="entry name" value="TonB-dep_OMP_SusC/RagA_CS"/>
</dbReference>